<sequence>MISLELAQRLRSAGLVWEPEPGDRFVVPGRDMDDEVFVVSTMLVDVHEFPTGRVIGFNGTTEWALDSIEQHEVVWLPWEHQLRERLGSRFVRLETGDAGFVVVTAWDGRQERSGHRDAECAYAQSLLAMLSG</sequence>
<evidence type="ECO:0000313" key="2">
    <source>
        <dbReference type="Proteomes" id="UP000319514"/>
    </source>
</evidence>
<evidence type="ECO:0008006" key="3">
    <source>
        <dbReference type="Google" id="ProtNLM"/>
    </source>
</evidence>
<name>A0A542ZGY4_9MICO</name>
<gene>
    <name evidence="1" type="ORF">FB474_0941</name>
</gene>
<proteinExistence type="predicted"/>
<dbReference type="Proteomes" id="UP000319514">
    <property type="component" value="Unassembled WGS sequence"/>
</dbReference>
<dbReference type="RefSeq" id="WP_141787587.1">
    <property type="nucleotide sequence ID" value="NZ_BAAAKX010000004.1"/>
</dbReference>
<evidence type="ECO:0000313" key="1">
    <source>
        <dbReference type="EMBL" id="TQL59584.1"/>
    </source>
</evidence>
<accession>A0A542ZGY4</accession>
<keyword evidence="2" id="KW-1185">Reference proteome</keyword>
<dbReference type="AlphaFoldDB" id="A0A542ZGY4"/>
<reference evidence="1 2" key="1">
    <citation type="submission" date="2019-06" db="EMBL/GenBank/DDBJ databases">
        <title>Sequencing the genomes of 1000 actinobacteria strains.</title>
        <authorList>
            <person name="Klenk H.-P."/>
        </authorList>
    </citation>
    <scope>NUCLEOTIDE SEQUENCE [LARGE SCALE GENOMIC DNA]</scope>
    <source>
        <strain evidence="1 2">DSM 18082</strain>
    </source>
</reference>
<protein>
    <recommendedName>
        <fullName evidence="3">Pilus assembly protein CpaE</fullName>
    </recommendedName>
</protein>
<comment type="caution">
    <text evidence="1">The sequence shown here is derived from an EMBL/GenBank/DDBJ whole genome shotgun (WGS) entry which is preliminary data.</text>
</comment>
<organism evidence="1 2">
    <name type="scientific">Oryzihumus leptocrescens</name>
    <dbReference type="NCBI Taxonomy" id="297536"/>
    <lineage>
        <taxon>Bacteria</taxon>
        <taxon>Bacillati</taxon>
        <taxon>Actinomycetota</taxon>
        <taxon>Actinomycetes</taxon>
        <taxon>Micrococcales</taxon>
        <taxon>Intrasporangiaceae</taxon>
        <taxon>Oryzihumus</taxon>
    </lineage>
</organism>
<dbReference type="EMBL" id="VFOQ01000001">
    <property type="protein sequence ID" value="TQL59584.1"/>
    <property type="molecule type" value="Genomic_DNA"/>
</dbReference>
<dbReference type="OrthoDB" id="3295834at2"/>